<feature type="transmembrane region" description="Helical" evidence="1">
    <location>
        <begin position="175"/>
        <end position="202"/>
    </location>
</feature>
<evidence type="ECO:0000313" key="2">
    <source>
        <dbReference type="EMBL" id="PVD19002.1"/>
    </source>
</evidence>
<accession>A0A2T7NCZ1</accession>
<evidence type="ECO:0000313" key="3">
    <source>
        <dbReference type="Proteomes" id="UP000245119"/>
    </source>
</evidence>
<gene>
    <name evidence="2" type="ORF">C0Q70_21561</name>
</gene>
<name>A0A2T7NCZ1_POMCA</name>
<keyword evidence="1" id="KW-1133">Transmembrane helix</keyword>
<protein>
    <submittedName>
        <fullName evidence="2">Uncharacterized protein</fullName>
    </submittedName>
</protein>
<keyword evidence="3" id="KW-1185">Reference proteome</keyword>
<keyword evidence="1" id="KW-0812">Transmembrane</keyword>
<evidence type="ECO:0000256" key="1">
    <source>
        <dbReference type="SAM" id="Phobius"/>
    </source>
</evidence>
<proteinExistence type="predicted"/>
<reference evidence="2 3" key="1">
    <citation type="submission" date="2018-04" db="EMBL/GenBank/DDBJ databases">
        <title>The genome of golden apple snail Pomacea canaliculata provides insight into stress tolerance and invasive adaptation.</title>
        <authorList>
            <person name="Liu C."/>
            <person name="Liu B."/>
            <person name="Ren Y."/>
            <person name="Zhang Y."/>
            <person name="Wang H."/>
            <person name="Li S."/>
            <person name="Jiang F."/>
            <person name="Yin L."/>
            <person name="Zhang G."/>
            <person name="Qian W."/>
            <person name="Fan W."/>
        </authorList>
    </citation>
    <scope>NUCLEOTIDE SEQUENCE [LARGE SCALE GENOMIC DNA]</scope>
    <source>
        <strain evidence="2">SZHN2017</strain>
        <tissue evidence="2">Muscle</tissue>
    </source>
</reference>
<dbReference type="EMBL" id="PZQS01000014">
    <property type="protein sequence ID" value="PVD19002.1"/>
    <property type="molecule type" value="Genomic_DNA"/>
</dbReference>
<dbReference type="OrthoDB" id="10518402at2759"/>
<dbReference type="Proteomes" id="UP000245119">
    <property type="component" value="Linkage Group LG14"/>
</dbReference>
<organism evidence="2 3">
    <name type="scientific">Pomacea canaliculata</name>
    <name type="common">Golden apple snail</name>
    <dbReference type="NCBI Taxonomy" id="400727"/>
    <lineage>
        <taxon>Eukaryota</taxon>
        <taxon>Metazoa</taxon>
        <taxon>Spiralia</taxon>
        <taxon>Lophotrochozoa</taxon>
        <taxon>Mollusca</taxon>
        <taxon>Gastropoda</taxon>
        <taxon>Caenogastropoda</taxon>
        <taxon>Architaenioglossa</taxon>
        <taxon>Ampullarioidea</taxon>
        <taxon>Ampullariidae</taxon>
        <taxon>Pomacea</taxon>
    </lineage>
</organism>
<sequence>MHASDLRQCFRMRDIKYVVVHQQDDVIDTSLSIEGFLYDPALTCASQQKFAELFDCLSGATTKCFTEDLHKFVPDSTLTEQGLNYLCQHVDDIDKDCYNQTYDEVFACVRELSREVIKGADDIFTKACTTVDITHDCIKAKVLCGARTQEILLKFQDEHRKPVGCPAPARHGRKLYITTGGSTTACVSTFLLIFLGLFATLADDEL</sequence>
<keyword evidence="1" id="KW-0472">Membrane</keyword>
<comment type="caution">
    <text evidence="2">The sequence shown here is derived from an EMBL/GenBank/DDBJ whole genome shotgun (WGS) entry which is preliminary data.</text>
</comment>
<dbReference type="AlphaFoldDB" id="A0A2T7NCZ1"/>